<dbReference type="GO" id="GO:0035438">
    <property type="term" value="F:cyclic-di-GMP binding"/>
    <property type="evidence" value="ECO:0007669"/>
    <property type="project" value="InterPro"/>
</dbReference>
<comment type="caution">
    <text evidence="2">The sequence shown here is derived from an EMBL/GenBank/DDBJ whole genome shotgun (WGS) entry which is preliminary data.</text>
</comment>
<protein>
    <submittedName>
        <fullName evidence="2">PilZ domain-containing protein</fullName>
    </submittedName>
</protein>
<accession>A0A4S1WQ17</accession>
<dbReference type="Gene3D" id="2.40.10.220">
    <property type="entry name" value="predicted glycosyltransferase like domains"/>
    <property type="match status" value="1"/>
</dbReference>
<reference evidence="2 3" key="1">
    <citation type="submission" date="2019-04" db="EMBL/GenBank/DDBJ databases">
        <title>Sphingomonas psychrotolerans sp. nov., isolated from soil in the Tianshan Mountains, Xinjiang, China.</title>
        <authorList>
            <person name="Luo Y."/>
            <person name="Sheng H."/>
        </authorList>
    </citation>
    <scope>NUCLEOTIDE SEQUENCE [LARGE SCALE GENOMIC DNA]</scope>
    <source>
        <strain evidence="2 3">KIS18-15</strain>
    </source>
</reference>
<dbReference type="SUPFAM" id="SSF141371">
    <property type="entry name" value="PilZ domain-like"/>
    <property type="match status" value="1"/>
</dbReference>
<feature type="domain" description="PilZ" evidence="1">
    <location>
        <begin position="17"/>
        <end position="103"/>
    </location>
</feature>
<keyword evidence="3" id="KW-1185">Reference proteome</keyword>
<dbReference type="OrthoDB" id="7594866at2"/>
<name>A0A4S1WQ17_9SPHN</name>
<gene>
    <name evidence="2" type="ORF">E5A74_09395</name>
</gene>
<evidence type="ECO:0000259" key="1">
    <source>
        <dbReference type="Pfam" id="PF07238"/>
    </source>
</evidence>
<evidence type="ECO:0000313" key="3">
    <source>
        <dbReference type="Proteomes" id="UP000309848"/>
    </source>
</evidence>
<proteinExistence type="predicted"/>
<dbReference type="Pfam" id="PF07238">
    <property type="entry name" value="PilZ"/>
    <property type="match status" value="1"/>
</dbReference>
<dbReference type="AlphaFoldDB" id="A0A4S1WQ17"/>
<dbReference type="Proteomes" id="UP000309848">
    <property type="component" value="Unassembled WGS sequence"/>
</dbReference>
<organism evidence="2 3">
    <name type="scientific">Sphingomonas naasensis</name>
    <dbReference type="NCBI Taxonomy" id="1344951"/>
    <lineage>
        <taxon>Bacteria</taxon>
        <taxon>Pseudomonadati</taxon>
        <taxon>Pseudomonadota</taxon>
        <taxon>Alphaproteobacteria</taxon>
        <taxon>Sphingomonadales</taxon>
        <taxon>Sphingomonadaceae</taxon>
        <taxon>Sphingomonas</taxon>
    </lineage>
</organism>
<sequence length="110" mass="12352">MATRLSQFRTVGPALVEQRSEPRHRITVTRATVRKQGNGSVEAILRDLSVYGCRLACTAEHPEGERVWLRLKDSLPIPATVVWNNGDHIGCRFDAPIERSLMRSLTLVIC</sequence>
<dbReference type="InterPro" id="IPR009875">
    <property type="entry name" value="PilZ_domain"/>
</dbReference>
<evidence type="ECO:0000313" key="2">
    <source>
        <dbReference type="EMBL" id="TGX43366.1"/>
    </source>
</evidence>
<dbReference type="EMBL" id="SRXU01000003">
    <property type="protein sequence ID" value="TGX43366.1"/>
    <property type="molecule type" value="Genomic_DNA"/>
</dbReference>